<dbReference type="RefSeq" id="WP_161480376.1">
    <property type="nucleotide sequence ID" value="NZ_WXEW01000004.1"/>
</dbReference>
<protein>
    <recommendedName>
        <fullName evidence="4">Oxidoreductase</fullName>
    </recommendedName>
</protein>
<dbReference type="Proteomes" id="UP000479526">
    <property type="component" value="Unassembled WGS sequence"/>
</dbReference>
<dbReference type="Gene3D" id="2.160.20.80">
    <property type="entry name" value="E3 ubiquitin-protein ligase SopA"/>
    <property type="match status" value="1"/>
</dbReference>
<evidence type="ECO:0000313" key="3">
    <source>
        <dbReference type="Proteomes" id="UP000479526"/>
    </source>
</evidence>
<evidence type="ECO:0000256" key="1">
    <source>
        <dbReference type="SAM" id="Phobius"/>
    </source>
</evidence>
<feature type="transmembrane region" description="Helical" evidence="1">
    <location>
        <begin position="435"/>
        <end position="455"/>
    </location>
</feature>
<keyword evidence="1" id="KW-0812">Transmembrane</keyword>
<keyword evidence="1" id="KW-1133">Transmembrane helix</keyword>
<comment type="caution">
    <text evidence="2">The sequence shown here is derived from an EMBL/GenBank/DDBJ whole genome shotgun (WGS) entry which is preliminary data.</text>
</comment>
<accession>A0A7C9P0E3</accession>
<proteinExistence type="predicted"/>
<keyword evidence="1" id="KW-0472">Membrane</keyword>
<name>A0A7C9P0E3_9ACTN</name>
<gene>
    <name evidence="2" type="ORF">GT755_15325</name>
</gene>
<sequence>MELLPADLNTAEQKIVTAFPMGTPVDISRLPDRRVRAEVIAAVLFGACDLPRGARPALRVIGARIAEELQLEAGTLTAPVAMTGCDFEAGVNLADSSAVTIRLADCRLSYLHGPNLQTQGDLELTDGTTVMGEVDLLGARIGGTMRLSGAHLHPAEGVAVTLSRARIEGGLFLRDASVCGQLCMISTYIGGLLTARGTTFRVTDMSAVNAVRAHIGETVFIDGSFRSTGRIYLLNSIVDGGIVAKNARISVADGQSINFDRAKIERGVNISGASLSGDVSGMGSRVGSNVDLDKTSFAEGASVDLSFAEASGVKTRFTLGPDVMNLEGAKFGVIEDDRDSWPPTLHLEGCTYGSLKDGGKTKVRDRLAWLARDPGGYSPQPYEQLATIYRARGDEAAARRVALERHRRRRRTLTAGGRAMSWFSEVTVGFGYRTWLAGIWLGALLATGATIFSVWPPAAVDPKTPRHFEPVVYTLDLLLPVADLKQEPYWQPVDGTRWFAWALILFGWGLGTAVIAGLMRLFNRN</sequence>
<dbReference type="EMBL" id="WXEW01000004">
    <property type="protein sequence ID" value="NAS23057.1"/>
    <property type="molecule type" value="Genomic_DNA"/>
</dbReference>
<keyword evidence="3" id="KW-1185">Reference proteome</keyword>
<evidence type="ECO:0000313" key="2">
    <source>
        <dbReference type="EMBL" id="NAS23057.1"/>
    </source>
</evidence>
<evidence type="ECO:0008006" key="4">
    <source>
        <dbReference type="Google" id="ProtNLM"/>
    </source>
</evidence>
<dbReference type="AlphaFoldDB" id="A0A7C9P0E3"/>
<feature type="transmembrane region" description="Helical" evidence="1">
    <location>
        <begin position="498"/>
        <end position="522"/>
    </location>
</feature>
<organism evidence="2 3">
    <name type="scientific">Herbidospora solisilvae</name>
    <dbReference type="NCBI Taxonomy" id="2696284"/>
    <lineage>
        <taxon>Bacteria</taxon>
        <taxon>Bacillati</taxon>
        <taxon>Actinomycetota</taxon>
        <taxon>Actinomycetes</taxon>
        <taxon>Streptosporangiales</taxon>
        <taxon>Streptosporangiaceae</taxon>
        <taxon>Herbidospora</taxon>
    </lineage>
</organism>
<reference evidence="2 3" key="1">
    <citation type="submission" date="2020-01" db="EMBL/GenBank/DDBJ databases">
        <title>Herbidospora sp. NEAU-GS84 nov., a novel actinomycete isolated from soil.</title>
        <authorList>
            <person name="Han L."/>
        </authorList>
    </citation>
    <scope>NUCLEOTIDE SEQUENCE [LARGE SCALE GENOMIC DNA]</scope>
    <source>
        <strain evidence="2 3">NEAU-GS84</strain>
    </source>
</reference>